<dbReference type="SUPFAM" id="SSF50249">
    <property type="entry name" value="Nucleic acid-binding proteins"/>
    <property type="match status" value="1"/>
</dbReference>
<dbReference type="Pfam" id="PF18614">
    <property type="entry name" value="RNase_II_C_S1"/>
    <property type="match status" value="1"/>
</dbReference>
<dbReference type="InterPro" id="IPR040596">
    <property type="entry name" value="RNase_II_C_S1"/>
</dbReference>
<dbReference type="InterPro" id="IPR012340">
    <property type="entry name" value="NA-bd_OB-fold"/>
</dbReference>
<feature type="region of interest" description="Disordered" evidence="1">
    <location>
        <begin position="44"/>
        <end position="67"/>
    </location>
</feature>
<feature type="compositionally biased region" description="Basic and acidic residues" evidence="1">
    <location>
        <begin position="46"/>
        <end position="66"/>
    </location>
</feature>
<dbReference type="PANTHER" id="PTHR23355:SF42">
    <property type="entry name" value="RIBONUCLEASE II, CHLOROPLASTIC_MITOCHONDRIAL"/>
    <property type="match status" value="1"/>
</dbReference>
<organism evidence="3 4">
    <name type="scientific">Cellulomonas wangleii</name>
    <dbReference type="NCBI Taxonomy" id="2816956"/>
    <lineage>
        <taxon>Bacteria</taxon>
        <taxon>Bacillati</taxon>
        <taxon>Actinomycetota</taxon>
        <taxon>Actinomycetes</taxon>
        <taxon>Micrococcales</taxon>
        <taxon>Cellulomonadaceae</taxon>
        <taxon>Cellulomonas</taxon>
    </lineage>
</organism>
<evidence type="ECO:0000313" key="3">
    <source>
        <dbReference type="EMBL" id="QVI61725.1"/>
    </source>
</evidence>
<protein>
    <submittedName>
        <fullName evidence="3">RNB domain-containing ribonuclease</fullName>
    </submittedName>
</protein>
<gene>
    <name evidence="3" type="ORF">KG103_14895</name>
</gene>
<dbReference type="Pfam" id="PF00773">
    <property type="entry name" value="RNB"/>
    <property type="match status" value="1"/>
</dbReference>
<accession>A0ABX8D2P3</accession>
<reference evidence="3 4" key="1">
    <citation type="submission" date="2021-05" db="EMBL/GenBank/DDBJ databases">
        <title>Novel species in genus Cellulomonas.</title>
        <authorList>
            <person name="Zhang G."/>
        </authorList>
    </citation>
    <scope>NUCLEOTIDE SEQUENCE [LARGE SCALE GENOMIC DNA]</scope>
    <source>
        <strain evidence="4">zg-ZUI222</strain>
    </source>
</reference>
<proteinExistence type="predicted"/>
<dbReference type="EMBL" id="CP074405">
    <property type="protein sequence ID" value="QVI61725.1"/>
    <property type="molecule type" value="Genomic_DNA"/>
</dbReference>
<feature type="domain" description="RNB" evidence="2">
    <location>
        <begin position="61"/>
        <end position="383"/>
    </location>
</feature>
<dbReference type="Proteomes" id="UP000677804">
    <property type="component" value="Chromosome"/>
</dbReference>
<dbReference type="RefSeq" id="WP_207339301.1">
    <property type="nucleotide sequence ID" value="NZ_CP074405.1"/>
</dbReference>
<dbReference type="InterPro" id="IPR050180">
    <property type="entry name" value="RNR_Ribonuclease"/>
</dbReference>
<dbReference type="InterPro" id="IPR001900">
    <property type="entry name" value="RNase_II/R"/>
</dbReference>
<keyword evidence="4" id="KW-1185">Reference proteome</keyword>
<dbReference type="PANTHER" id="PTHR23355">
    <property type="entry name" value="RIBONUCLEASE"/>
    <property type="match status" value="1"/>
</dbReference>
<name>A0ABX8D2P3_9CELL</name>
<evidence type="ECO:0000256" key="1">
    <source>
        <dbReference type="SAM" id="MobiDB-lite"/>
    </source>
</evidence>
<dbReference type="SMART" id="SM00955">
    <property type="entry name" value="RNB"/>
    <property type="match status" value="1"/>
</dbReference>
<evidence type="ECO:0000313" key="4">
    <source>
        <dbReference type="Proteomes" id="UP000677804"/>
    </source>
</evidence>
<evidence type="ECO:0000259" key="2">
    <source>
        <dbReference type="SMART" id="SM00955"/>
    </source>
</evidence>
<sequence length="494" mass="52730">MPVRPVRLLAPSDATTSAVTAGLAALREEVELPGAHPPEVLAEAQEAARRGPDDARVPGPRADRTDVPFVTVDPVGSTDLDQAVHVERRGAGWRVRYAIADVAAFVAPGGPLDAETHRRGLTCYSPDGRVPLHPTVLSEGAASLLPGQVRPAVLWSIDLDADGEPVDVHVERATVRSRAQLAYGEVQDRLDAGTADDLLQSLAAVGRLREARERDRGGASLDVPEQEVVRADDGTFGLRFRATLPVEGWNAQISLLTGIVAARLMLDVGAGVVRTLPPADPRDVARLRRTARALDIDWPDDVPYPDLLAGLDSRLGPHAAFLREATTLFRGAGYRTFGPHEAPPTGHDAEHGAIRAPYAHVTAPLRRLVDRYGTEVCLAAVGGHDVPGWVQEQLPELPATMSRTGRRVAAFDRGVLDLVEAAVLAPRVGQVFTGVVVDADEPRDGRVRGALQLRDPAVVAPVTSASGVLPLGETLDARLDEVSVPHRRVTFVAR</sequence>